<feature type="compositionally biased region" description="Low complexity" evidence="1">
    <location>
        <begin position="483"/>
        <end position="494"/>
    </location>
</feature>
<feature type="compositionally biased region" description="Polar residues" evidence="1">
    <location>
        <begin position="734"/>
        <end position="751"/>
    </location>
</feature>
<feature type="compositionally biased region" description="Basic residues" evidence="1">
    <location>
        <begin position="1205"/>
        <end position="1214"/>
    </location>
</feature>
<dbReference type="OrthoDB" id="5368821at2759"/>
<accession>A0A084B3P6</accession>
<feature type="compositionally biased region" description="Acidic residues" evidence="1">
    <location>
        <begin position="346"/>
        <end position="399"/>
    </location>
</feature>
<feature type="compositionally biased region" description="Acidic residues" evidence="1">
    <location>
        <begin position="1159"/>
        <end position="1169"/>
    </location>
</feature>
<feature type="region of interest" description="Disordered" evidence="1">
    <location>
        <begin position="658"/>
        <end position="686"/>
    </location>
</feature>
<gene>
    <name evidence="3" type="ORF">S7711_00183</name>
</gene>
<dbReference type="EMBL" id="KL648097">
    <property type="protein sequence ID" value="KEY72175.1"/>
    <property type="molecule type" value="Genomic_DNA"/>
</dbReference>
<evidence type="ECO:0000256" key="1">
    <source>
        <dbReference type="SAM" id="MobiDB-lite"/>
    </source>
</evidence>
<feature type="compositionally biased region" description="Basic residues" evidence="1">
    <location>
        <begin position="1287"/>
        <end position="1296"/>
    </location>
</feature>
<feature type="compositionally biased region" description="Polar residues" evidence="1">
    <location>
        <begin position="1225"/>
        <end position="1240"/>
    </location>
</feature>
<name>A0A084B3P6_STACB</name>
<dbReference type="InterPro" id="IPR055781">
    <property type="entry name" value="DUF7357"/>
</dbReference>
<feature type="domain" description="DUF7357" evidence="2">
    <location>
        <begin position="6"/>
        <end position="140"/>
    </location>
</feature>
<feature type="compositionally biased region" description="Polar residues" evidence="1">
    <location>
        <begin position="980"/>
        <end position="992"/>
    </location>
</feature>
<feature type="compositionally biased region" description="Basic residues" evidence="1">
    <location>
        <begin position="526"/>
        <end position="539"/>
    </location>
</feature>
<feature type="region of interest" description="Disordered" evidence="1">
    <location>
        <begin position="709"/>
        <end position="788"/>
    </location>
</feature>
<feature type="region of interest" description="Disordered" evidence="1">
    <location>
        <begin position="566"/>
        <end position="628"/>
    </location>
</feature>
<dbReference type="Pfam" id="PF24054">
    <property type="entry name" value="DUF7357"/>
    <property type="match status" value="1"/>
</dbReference>
<feature type="compositionally biased region" description="Acidic residues" evidence="1">
    <location>
        <begin position="148"/>
        <end position="158"/>
    </location>
</feature>
<organism evidence="3 4">
    <name type="scientific">Stachybotrys chartarum (strain CBS 109288 / IBT 7711)</name>
    <name type="common">Toxic black mold</name>
    <name type="synonym">Stilbospora chartarum</name>
    <dbReference type="NCBI Taxonomy" id="1280523"/>
    <lineage>
        <taxon>Eukaryota</taxon>
        <taxon>Fungi</taxon>
        <taxon>Dikarya</taxon>
        <taxon>Ascomycota</taxon>
        <taxon>Pezizomycotina</taxon>
        <taxon>Sordariomycetes</taxon>
        <taxon>Hypocreomycetidae</taxon>
        <taxon>Hypocreales</taxon>
        <taxon>Stachybotryaceae</taxon>
        <taxon>Stachybotrys</taxon>
    </lineage>
</organism>
<feature type="compositionally biased region" description="Acidic residues" evidence="1">
    <location>
        <begin position="450"/>
        <end position="473"/>
    </location>
</feature>
<feature type="compositionally biased region" description="Low complexity" evidence="1">
    <location>
        <begin position="400"/>
        <end position="420"/>
    </location>
</feature>
<feature type="region of interest" description="Disordered" evidence="1">
    <location>
        <begin position="864"/>
        <end position="886"/>
    </location>
</feature>
<feature type="compositionally biased region" description="Acidic residues" evidence="1">
    <location>
        <begin position="1242"/>
        <end position="1252"/>
    </location>
</feature>
<feature type="region of interest" description="Disordered" evidence="1">
    <location>
        <begin position="191"/>
        <end position="213"/>
    </location>
</feature>
<proteinExistence type="predicted"/>
<feature type="compositionally biased region" description="Polar residues" evidence="1">
    <location>
        <begin position="1051"/>
        <end position="1063"/>
    </location>
</feature>
<keyword evidence="4" id="KW-1185">Reference proteome</keyword>
<sequence>MSAQDLRLRLTIRRHGLPEVKLVWPCVASADLTISKLLAEINEVVPLEGEQWGLEDYAVELTDEKGATFECLHFQQVGRTLKQDDQVIIRSLSTDDLKRRRLSGRHQISADGKHLVDGIAFGRPWLKTPRDRPALALPPRKRAKITYDSEDDDTDEDAPQQLLLGAPESIDDLGPGSVGVEAQFLDADGLVDDEDADDDFSPDEDPNEEDDADLEAADLAKELELLKQDNDIVGEEEPAGVEPDGAVETTSRIDLDHLDHITILRSAFPLTPIATIMAEAIRHKDLERAHNALSRLNDPALSYGQMMEASAGPQPATLPEPESESDEELPGLLPEAPTAKRPLIQEVEEPEAEQLEDAESDSEDSEDSEESEEETSDESSDSDSDDPGDSDADTSDDDATGAAPATDPFAPAEDGSTSESSESESDDSSSDDDGGGAPAIRTHAVVADSSDSDSESSESESDSSEDSDSESEPEVATSKPTIQKSVVKAQSVSVPEAAQGQTETEPRNVETSAQEPVPPGQGMTKTKLRNARRRAAKAAKRAEQQAKTNPADAEFVARREALLKSIDISEVPEPSVLEQEASKQQAPPKASPQQQAADYELTGTSGAPALQQPVSELPQPARRSRLDLGSGRRLLFGALGLRTPKNKADEEKLKEKLMNSVRPLPNARITEVEQETEQPGEVEDPNWKDKITYRAVECCRDMVLSEPPFPFVQRWDPQQQYGSMHKRKRKSQNYDETSFYDDSQVQDTTPNKRSRIIEAQSAADGEVQLNYDEPPANAEPEDLPPLPSDITTLPSLQPAEIKTGMVITWKQLQLSKATNWQPQLSSVTGLVVPSEEDVLHVVLAKRDRIRDDKTYDENGQRVYDRFEAPDSDEEAEDDGRRNVDWDELTDLRLVQREPSPSQDTQAKVSEIQDTPSFTIGEPNPQAQPDLLVRASRDSERQDSNESASIQSGQAVPRPDLESREDPPMTMSAGSAGEGANSPTRQLQETSQAAMEVEHVETTATDDAVELGSVRVESVAVEAAASSPFFDSATDIVRSGKAAESPGYEVTVPTSPASISSGRQPQPEDEVEDGAMDSVESVVPETLLDPVPRGSPEADASEPVDYDGLPSSSPLPSLEQIYHTASTSRQAQTPRSAGRIPQPKFKPDADYEEAMRRLDDGEENNEEDSDGSAKLKSLFPNATQPPPPPSKESPDREAEELQTPIKSKRHMRARRSSPFVVPPGSQVVTIDSSPISAQITETYADDEIDETYQDEPRLPRGPGWVEKYIAPKSKRGRRTMPSSSMGGKQRRTTRSFV</sequence>
<dbReference type="Proteomes" id="UP000028045">
    <property type="component" value="Unassembled WGS sequence"/>
</dbReference>
<feature type="compositionally biased region" description="Basic and acidic residues" evidence="1">
    <location>
        <begin position="1144"/>
        <end position="1158"/>
    </location>
</feature>
<feature type="region of interest" description="Disordered" evidence="1">
    <location>
        <begin position="1039"/>
        <end position="1296"/>
    </location>
</feature>
<feature type="compositionally biased region" description="Polar residues" evidence="1">
    <location>
        <begin position="944"/>
        <end position="953"/>
    </location>
</feature>
<evidence type="ECO:0000313" key="3">
    <source>
        <dbReference type="EMBL" id="KEY72175.1"/>
    </source>
</evidence>
<feature type="compositionally biased region" description="Acidic residues" evidence="1">
    <location>
        <begin position="672"/>
        <end position="684"/>
    </location>
</feature>
<feature type="compositionally biased region" description="Low complexity" evidence="1">
    <location>
        <begin position="582"/>
        <end position="597"/>
    </location>
</feature>
<feature type="compositionally biased region" description="Acidic residues" evidence="1">
    <location>
        <begin position="421"/>
        <end position="434"/>
    </location>
</feature>
<feature type="compositionally biased region" description="Low complexity" evidence="1">
    <location>
        <begin position="1108"/>
        <end position="1117"/>
    </location>
</feature>
<evidence type="ECO:0000313" key="4">
    <source>
        <dbReference type="Proteomes" id="UP000028045"/>
    </source>
</evidence>
<feature type="region of interest" description="Disordered" evidence="1">
    <location>
        <begin position="934"/>
        <end position="1009"/>
    </location>
</feature>
<feature type="compositionally biased region" description="Polar residues" evidence="1">
    <location>
        <begin position="1122"/>
        <end position="1134"/>
    </location>
</feature>
<feature type="region of interest" description="Disordered" evidence="1">
    <location>
        <begin position="130"/>
        <end position="158"/>
    </location>
</feature>
<feature type="region of interest" description="Disordered" evidence="1">
    <location>
        <begin position="307"/>
        <end position="554"/>
    </location>
</feature>
<protein>
    <recommendedName>
        <fullName evidence="2">DUF7357 domain-containing protein</fullName>
    </recommendedName>
</protein>
<reference evidence="3 4" key="1">
    <citation type="journal article" date="2014" name="BMC Genomics">
        <title>Comparative genome sequencing reveals chemotype-specific gene clusters in the toxigenic black mold Stachybotrys.</title>
        <authorList>
            <person name="Semeiks J."/>
            <person name="Borek D."/>
            <person name="Otwinowski Z."/>
            <person name="Grishin N.V."/>
        </authorList>
    </citation>
    <scope>NUCLEOTIDE SEQUENCE [LARGE SCALE GENOMIC DNA]</scope>
    <source>
        <strain evidence="4">CBS 109288 / IBT 7711</strain>
    </source>
</reference>
<dbReference type="HOGENOM" id="CLU_002397_0_0_1"/>
<feature type="compositionally biased region" description="Polar residues" evidence="1">
    <location>
        <begin position="499"/>
        <end position="514"/>
    </location>
</feature>
<feature type="compositionally biased region" description="Basic and acidic residues" evidence="1">
    <location>
        <begin position="934"/>
        <end position="943"/>
    </location>
</feature>
<evidence type="ECO:0000259" key="2">
    <source>
        <dbReference type="Pfam" id="PF24054"/>
    </source>
</evidence>